<accession>A0A8J4SF40</accession>
<keyword evidence="2" id="KW-1133">Transmembrane helix</keyword>
<protein>
    <submittedName>
        <fullName evidence="3">Uncharacterized protein</fullName>
    </submittedName>
</protein>
<sequence length="212" mass="23372">MTMASANVTAATNLVSAAVNTTDNSEISPICVKLILNIVIPLVSVIVFVGSVIIAYFVDDPGLRSLKRSTEQPEAMNTDITEADRNYIRYLAERKLPNHVKGHTFSSFSPGYNLSISAGADASELKHPLSNLRRRACSESNTGPRISEVSSETQFILEHMLLPLSTGSSHGSVRLRPSFPLPFVNRLKRTDKGYEHETTSQNNEEVQKRLDE</sequence>
<gene>
    <name evidence="3" type="ORF">PHET_10434</name>
</gene>
<keyword evidence="2" id="KW-0472">Membrane</keyword>
<dbReference type="Proteomes" id="UP000748531">
    <property type="component" value="Unassembled WGS sequence"/>
</dbReference>
<name>A0A8J4SF40_9TREM</name>
<dbReference type="OrthoDB" id="6244027at2759"/>
<evidence type="ECO:0000313" key="3">
    <source>
        <dbReference type="EMBL" id="KAF5394713.1"/>
    </source>
</evidence>
<feature type="transmembrane region" description="Helical" evidence="2">
    <location>
        <begin position="33"/>
        <end position="58"/>
    </location>
</feature>
<dbReference type="AlphaFoldDB" id="A0A8J4SF40"/>
<proteinExistence type="predicted"/>
<reference evidence="3" key="1">
    <citation type="submission" date="2019-05" db="EMBL/GenBank/DDBJ databases">
        <title>Annotation for the trematode Paragonimus heterotremus.</title>
        <authorList>
            <person name="Choi Y.-J."/>
        </authorList>
    </citation>
    <scope>NUCLEOTIDE SEQUENCE</scope>
    <source>
        <strain evidence="3">LC</strain>
    </source>
</reference>
<evidence type="ECO:0000256" key="1">
    <source>
        <dbReference type="SAM" id="MobiDB-lite"/>
    </source>
</evidence>
<feature type="region of interest" description="Disordered" evidence="1">
    <location>
        <begin position="192"/>
        <end position="212"/>
    </location>
</feature>
<dbReference type="EMBL" id="LUCH01017817">
    <property type="protein sequence ID" value="KAF5394713.1"/>
    <property type="molecule type" value="Genomic_DNA"/>
</dbReference>
<comment type="caution">
    <text evidence="3">The sequence shown here is derived from an EMBL/GenBank/DDBJ whole genome shotgun (WGS) entry which is preliminary data.</text>
</comment>
<evidence type="ECO:0000313" key="4">
    <source>
        <dbReference type="Proteomes" id="UP000748531"/>
    </source>
</evidence>
<evidence type="ECO:0000256" key="2">
    <source>
        <dbReference type="SAM" id="Phobius"/>
    </source>
</evidence>
<keyword evidence="2" id="KW-0812">Transmembrane</keyword>
<organism evidence="3 4">
    <name type="scientific">Paragonimus heterotremus</name>
    <dbReference type="NCBI Taxonomy" id="100268"/>
    <lineage>
        <taxon>Eukaryota</taxon>
        <taxon>Metazoa</taxon>
        <taxon>Spiralia</taxon>
        <taxon>Lophotrochozoa</taxon>
        <taxon>Platyhelminthes</taxon>
        <taxon>Trematoda</taxon>
        <taxon>Digenea</taxon>
        <taxon>Plagiorchiida</taxon>
        <taxon>Troglotremata</taxon>
        <taxon>Troglotrematidae</taxon>
        <taxon>Paragonimus</taxon>
    </lineage>
</organism>
<keyword evidence="4" id="KW-1185">Reference proteome</keyword>